<dbReference type="EMBL" id="PDLL01000159">
    <property type="protein sequence ID" value="PYY69794.1"/>
    <property type="molecule type" value="Genomic_DNA"/>
</dbReference>
<keyword evidence="1" id="KW-0460">Magnesium</keyword>
<protein>
    <submittedName>
        <fullName evidence="3">Molybdopterin-guanine dinucleotide biosynthesis protein MobA</fullName>
    </submittedName>
</protein>
<organism evidence="3 4">
    <name type="scientific">Pseudomonas jessenii</name>
    <dbReference type="NCBI Taxonomy" id="77298"/>
    <lineage>
        <taxon>Bacteria</taxon>
        <taxon>Pseudomonadati</taxon>
        <taxon>Pseudomonadota</taxon>
        <taxon>Gammaproteobacteria</taxon>
        <taxon>Pseudomonadales</taxon>
        <taxon>Pseudomonadaceae</taxon>
        <taxon>Pseudomonas</taxon>
    </lineage>
</organism>
<dbReference type="InterPro" id="IPR029044">
    <property type="entry name" value="Nucleotide-diphossugar_trans"/>
</dbReference>
<evidence type="ECO:0000313" key="4">
    <source>
        <dbReference type="Proteomes" id="UP000247437"/>
    </source>
</evidence>
<evidence type="ECO:0000259" key="2">
    <source>
        <dbReference type="Pfam" id="PF12804"/>
    </source>
</evidence>
<dbReference type="PANTHER" id="PTHR43777">
    <property type="entry name" value="MOLYBDENUM COFACTOR CYTIDYLYLTRANSFERASE"/>
    <property type="match status" value="1"/>
</dbReference>
<dbReference type="CDD" id="cd04182">
    <property type="entry name" value="GT_2_like_f"/>
    <property type="match status" value="1"/>
</dbReference>
<feature type="domain" description="MobA-like NTP transferase" evidence="2">
    <location>
        <begin position="7"/>
        <end position="170"/>
    </location>
</feature>
<dbReference type="PANTHER" id="PTHR43777:SF1">
    <property type="entry name" value="MOLYBDENUM COFACTOR CYTIDYLYLTRANSFERASE"/>
    <property type="match status" value="1"/>
</dbReference>
<dbReference type="RefSeq" id="WP_110660037.1">
    <property type="nucleotide sequence ID" value="NZ_PDLL01000159.1"/>
</dbReference>
<proteinExistence type="predicted"/>
<sequence length="196" mass="20375">MSESIGVIVLAAGQGSRFRQVAGADKDKLLADCTGRDGAVRSVIEHTLVNLPVALDKRVLVTTADRPQVVRMAQAYGCEIVLIESTGMGDSIAAGVAACQQLDGWLMVLGDMPFILPSSIGQVVAGISADSISVPVQGGEYGHPVGFGRDFAAGLMALSGDRGAKPLFAQGRVVEVTVDDPGVLWDVDVPQALVFK</sequence>
<name>A0A2W0F534_PSEJE</name>
<dbReference type="InterPro" id="IPR025877">
    <property type="entry name" value="MobA-like_NTP_Trfase"/>
</dbReference>
<comment type="caution">
    <text evidence="3">The sequence shown here is derived from an EMBL/GenBank/DDBJ whole genome shotgun (WGS) entry which is preliminary data.</text>
</comment>
<evidence type="ECO:0000256" key="1">
    <source>
        <dbReference type="ARBA" id="ARBA00022842"/>
    </source>
</evidence>
<dbReference type="Proteomes" id="UP000247437">
    <property type="component" value="Unassembled WGS sequence"/>
</dbReference>
<dbReference type="SUPFAM" id="SSF53448">
    <property type="entry name" value="Nucleotide-diphospho-sugar transferases"/>
    <property type="match status" value="1"/>
</dbReference>
<reference evidence="3 4" key="1">
    <citation type="journal article" date="2018" name="Appl. Microbiol. Biotechnol.">
        <title>Characterization of the caprolactam degradation pathway in Pseudomonas jessenii using mass spectrometry-based proteomics.</title>
        <authorList>
            <person name="Otzen M."/>
            <person name="Palacio C."/>
            <person name="Janssen D.B."/>
        </authorList>
    </citation>
    <scope>NUCLEOTIDE SEQUENCE [LARGE SCALE GENOMIC DNA]</scope>
    <source>
        <strain evidence="3 4">GO3</strain>
    </source>
</reference>
<accession>A0A2W0F534</accession>
<dbReference type="GO" id="GO:0016779">
    <property type="term" value="F:nucleotidyltransferase activity"/>
    <property type="evidence" value="ECO:0007669"/>
    <property type="project" value="UniProtKB-ARBA"/>
</dbReference>
<gene>
    <name evidence="3" type="ORF">CRX42_14720</name>
</gene>
<evidence type="ECO:0000313" key="3">
    <source>
        <dbReference type="EMBL" id="PYY69794.1"/>
    </source>
</evidence>
<dbReference type="AlphaFoldDB" id="A0A2W0F534"/>
<dbReference type="OrthoDB" id="5298023at2"/>
<dbReference type="Gene3D" id="3.90.550.10">
    <property type="entry name" value="Spore Coat Polysaccharide Biosynthesis Protein SpsA, Chain A"/>
    <property type="match status" value="1"/>
</dbReference>
<dbReference type="Pfam" id="PF12804">
    <property type="entry name" value="NTP_transf_3"/>
    <property type="match status" value="1"/>
</dbReference>